<keyword evidence="6" id="KW-0812">Transmembrane</keyword>
<comment type="caution">
    <text evidence="8">The sequence shown here is derived from an EMBL/GenBank/DDBJ whole genome shotgun (WGS) entry which is preliminary data.</text>
</comment>
<dbReference type="InterPro" id="IPR013032">
    <property type="entry name" value="EGF-like_CS"/>
</dbReference>
<dbReference type="InterPro" id="IPR001881">
    <property type="entry name" value="EGF-like_Ca-bd_dom"/>
</dbReference>
<dbReference type="SMART" id="SM00181">
    <property type="entry name" value="EGF"/>
    <property type="match status" value="3"/>
</dbReference>
<dbReference type="Pfam" id="PF12661">
    <property type="entry name" value="hEGF"/>
    <property type="match status" value="1"/>
</dbReference>
<dbReference type="InterPro" id="IPR009030">
    <property type="entry name" value="Growth_fac_rcpt_cys_sf"/>
</dbReference>
<dbReference type="Pfam" id="PF00008">
    <property type="entry name" value="EGF"/>
    <property type="match status" value="1"/>
</dbReference>
<gene>
    <name evidence="8" type="ORF">JTE90_006527</name>
</gene>
<protein>
    <recommendedName>
        <fullName evidence="7">EGF-like domain-containing protein</fullName>
    </recommendedName>
</protein>
<dbReference type="InterPro" id="IPR000742">
    <property type="entry name" value="EGF"/>
</dbReference>
<keyword evidence="2" id="KW-0732">Signal</keyword>
<feature type="disulfide bond" evidence="5">
    <location>
        <begin position="80"/>
        <end position="90"/>
    </location>
</feature>
<organism evidence="8 9">
    <name type="scientific">Oedothorax gibbosus</name>
    <dbReference type="NCBI Taxonomy" id="931172"/>
    <lineage>
        <taxon>Eukaryota</taxon>
        <taxon>Metazoa</taxon>
        <taxon>Ecdysozoa</taxon>
        <taxon>Arthropoda</taxon>
        <taxon>Chelicerata</taxon>
        <taxon>Arachnida</taxon>
        <taxon>Araneae</taxon>
        <taxon>Araneomorphae</taxon>
        <taxon>Entelegynae</taxon>
        <taxon>Araneoidea</taxon>
        <taxon>Linyphiidae</taxon>
        <taxon>Erigoninae</taxon>
        <taxon>Oedothorax</taxon>
    </lineage>
</organism>
<feature type="transmembrane region" description="Helical" evidence="6">
    <location>
        <begin position="120"/>
        <end position="146"/>
    </location>
</feature>
<reference evidence="8 9" key="1">
    <citation type="journal article" date="2022" name="Nat. Ecol. Evol.">
        <title>A masculinizing supergene underlies an exaggerated male reproductive morph in a spider.</title>
        <authorList>
            <person name="Hendrickx F."/>
            <person name="De Corte Z."/>
            <person name="Sonet G."/>
            <person name="Van Belleghem S.M."/>
            <person name="Kostlbacher S."/>
            <person name="Vangestel C."/>
        </authorList>
    </citation>
    <scope>NUCLEOTIDE SEQUENCE [LARGE SCALE GENOMIC DNA]</scope>
    <source>
        <strain evidence="8">W744_W776</strain>
    </source>
</reference>
<keyword evidence="4 5" id="KW-1015">Disulfide bond</keyword>
<proteinExistence type="predicted"/>
<dbReference type="PROSITE" id="PS01186">
    <property type="entry name" value="EGF_2"/>
    <property type="match status" value="2"/>
</dbReference>
<evidence type="ECO:0000256" key="1">
    <source>
        <dbReference type="ARBA" id="ARBA00022536"/>
    </source>
</evidence>
<accession>A0AAV6TK25</accession>
<dbReference type="Gene3D" id="2.10.25.10">
    <property type="entry name" value="Laminin"/>
    <property type="match status" value="2"/>
</dbReference>
<dbReference type="PROSITE" id="PS00022">
    <property type="entry name" value="EGF_1"/>
    <property type="match status" value="2"/>
</dbReference>
<evidence type="ECO:0000256" key="3">
    <source>
        <dbReference type="ARBA" id="ARBA00022737"/>
    </source>
</evidence>
<dbReference type="PROSITE" id="PS50026">
    <property type="entry name" value="EGF_3"/>
    <property type="match status" value="2"/>
</dbReference>
<feature type="disulfide bond" evidence="5">
    <location>
        <begin position="101"/>
        <end position="110"/>
    </location>
</feature>
<evidence type="ECO:0000259" key="7">
    <source>
        <dbReference type="PROSITE" id="PS50026"/>
    </source>
</evidence>
<comment type="caution">
    <text evidence="5">Lacks conserved residue(s) required for the propagation of feature annotation.</text>
</comment>
<feature type="domain" description="EGF-like" evidence="7">
    <location>
        <begin position="77"/>
        <end position="111"/>
    </location>
</feature>
<keyword evidence="6" id="KW-0472">Membrane</keyword>
<dbReference type="SUPFAM" id="SSF57184">
    <property type="entry name" value="Growth factor receptor domain"/>
    <property type="match status" value="1"/>
</dbReference>
<sequence>TCTKDTDCLYGGLCQRSGDDYFCACPDGFTGDHCQVNAACETLKCDVTRAVCRRTRDGAVCECPPEKAYKWFTGVCEDICDSGKCVNGKCEITGKTFKCACDEGFTGLRCEEKVSAKQDLTIYMIGFAMLSAAILLFTIGTFYLVCVVRRTLKENR</sequence>
<dbReference type="AlphaFoldDB" id="A0AAV6TK25"/>
<name>A0AAV6TK25_9ARAC</name>
<feature type="disulfide bond" evidence="5">
    <location>
        <begin position="25"/>
        <end position="34"/>
    </location>
</feature>
<dbReference type="EMBL" id="JAFNEN010003500">
    <property type="protein sequence ID" value="KAG8171826.1"/>
    <property type="molecule type" value="Genomic_DNA"/>
</dbReference>
<evidence type="ECO:0000256" key="6">
    <source>
        <dbReference type="SAM" id="Phobius"/>
    </source>
</evidence>
<dbReference type="GO" id="GO:0005509">
    <property type="term" value="F:calcium ion binding"/>
    <property type="evidence" value="ECO:0007669"/>
    <property type="project" value="InterPro"/>
</dbReference>
<keyword evidence="1 5" id="KW-0245">EGF-like domain</keyword>
<dbReference type="PANTHER" id="PTHR12916">
    <property type="entry name" value="CYTOCHROME C OXIDASE POLYPEPTIDE VIC-2"/>
    <property type="match status" value="1"/>
</dbReference>
<evidence type="ECO:0000313" key="9">
    <source>
        <dbReference type="Proteomes" id="UP000827092"/>
    </source>
</evidence>
<dbReference type="Proteomes" id="UP000827092">
    <property type="component" value="Unassembled WGS sequence"/>
</dbReference>
<dbReference type="SMART" id="SM00179">
    <property type="entry name" value="EGF_CA"/>
    <property type="match status" value="2"/>
</dbReference>
<feature type="domain" description="EGF-like" evidence="7">
    <location>
        <begin position="1"/>
        <end position="35"/>
    </location>
</feature>
<keyword evidence="9" id="KW-1185">Reference proteome</keyword>
<dbReference type="PANTHER" id="PTHR12916:SF4">
    <property type="entry name" value="UNINFLATABLE, ISOFORM C"/>
    <property type="match status" value="1"/>
</dbReference>
<dbReference type="CDD" id="cd00054">
    <property type="entry name" value="EGF_CA"/>
    <property type="match status" value="1"/>
</dbReference>
<evidence type="ECO:0000256" key="2">
    <source>
        <dbReference type="ARBA" id="ARBA00022729"/>
    </source>
</evidence>
<evidence type="ECO:0000256" key="4">
    <source>
        <dbReference type="ARBA" id="ARBA00023157"/>
    </source>
</evidence>
<keyword evidence="3" id="KW-0677">Repeat</keyword>
<evidence type="ECO:0000313" key="8">
    <source>
        <dbReference type="EMBL" id="KAG8171826.1"/>
    </source>
</evidence>
<evidence type="ECO:0000256" key="5">
    <source>
        <dbReference type="PROSITE-ProRule" id="PRU00076"/>
    </source>
</evidence>
<feature type="non-terminal residue" evidence="8">
    <location>
        <position position="1"/>
    </location>
</feature>
<feature type="non-terminal residue" evidence="8">
    <location>
        <position position="156"/>
    </location>
</feature>
<keyword evidence="6" id="KW-1133">Transmembrane helix</keyword>